<evidence type="ECO:0000313" key="1">
    <source>
        <dbReference type="EMBL" id="KAH1897526.1"/>
    </source>
</evidence>
<sequence>MAIWRIDGNQHASSLHSFRPIETPDFDVLPEESEGNIRERTKTITKHLVKENENAKDASINYQTYDLYMKRALLLNYAPPGYSIGPFFESSTTVIRHGKIVRRRSAKNRLRFKLAGKTSTMAKKLSEHEL</sequence>
<accession>A0A229WI85</accession>
<gene>
    <name evidence="1" type="ORF">KXV57_000688</name>
</gene>
<organism evidence="1 2">
    <name type="scientific">Aspergillus fumigatus</name>
    <name type="common">Neosartorya fumigata</name>
    <dbReference type="NCBI Taxonomy" id="746128"/>
    <lineage>
        <taxon>Eukaryota</taxon>
        <taxon>Fungi</taxon>
        <taxon>Dikarya</taxon>
        <taxon>Ascomycota</taxon>
        <taxon>Pezizomycotina</taxon>
        <taxon>Eurotiomycetes</taxon>
        <taxon>Eurotiomycetidae</taxon>
        <taxon>Eurotiales</taxon>
        <taxon>Aspergillaceae</taxon>
        <taxon>Aspergillus</taxon>
        <taxon>Aspergillus subgen. Fumigati</taxon>
    </lineage>
</organism>
<protein>
    <submittedName>
        <fullName evidence="1">Uncharacterized protein</fullName>
    </submittedName>
</protein>
<reference evidence="1" key="1">
    <citation type="submission" date="2021-08" db="EMBL/GenBank/DDBJ databases">
        <title>Global Aspergillus fumigatus from environmental and clinical sources.</title>
        <authorList>
            <person name="Barber A."/>
            <person name="Sae-Ong T."/>
        </authorList>
    </citation>
    <scope>NUCLEOTIDE SEQUENCE</scope>
    <source>
        <strain evidence="1">NRZ-2016-071</strain>
    </source>
</reference>
<evidence type="ECO:0000313" key="2">
    <source>
        <dbReference type="Proteomes" id="UP000813423"/>
    </source>
</evidence>
<comment type="caution">
    <text evidence="1">The sequence shown here is derived from an EMBL/GenBank/DDBJ whole genome shotgun (WGS) entry which is preliminary data.</text>
</comment>
<name>A0A229WI85_ASPFM</name>
<proteinExistence type="predicted"/>
<dbReference type="AlphaFoldDB" id="A0A229WI85"/>
<dbReference type="EMBL" id="JAIBSC010000106">
    <property type="protein sequence ID" value="KAH1897526.1"/>
    <property type="molecule type" value="Genomic_DNA"/>
</dbReference>
<dbReference type="Proteomes" id="UP000813423">
    <property type="component" value="Unassembled WGS sequence"/>
</dbReference>